<protein>
    <submittedName>
        <fullName evidence="1">Uncharacterized protein</fullName>
    </submittedName>
</protein>
<reference evidence="1" key="1">
    <citation type="journal article" date="2022" name="bioRxiv">
        <title>Population genetic analysis of Ophidiomyces ophidiicola, the causative agent of snake fungal disease, indicates recent introductions to the USA.</title>
        <authorList>
            <person name="Ladner J.T."/>
            <person name="Palmer J.M."/>
            <person name="Ettinger C.L."/>
            <person name="Stajich J.E."/>
            <person name="Farrell T.M."/>
            <person name="Glorioso B.M."/>
            <person name="Lawson B."/>
            <person name="Price S.J."/>
            <person name="Stengle A.G."/>
            <person name="Grear D.A."/>
            <person name="Lorch J.M."/>
        </authorList>
    </citation>
    <scope>NUCLEOTIDE SEQUENCE</scope>
    <source>
        <strain evidence="1">NWHC 24266-5</strain>
    </source>
</reference>
<organism evidence="1">
    <name type="scientific">Ophidiomyces ophidiicola</name>
    <dbReference type="NCBI Taxonomy" id="1387563"/>
    <lineage>
        <taxon>Eukaryota</taxon>
        <taxon>Fungi</taxon>
        <taxon>Dikarya</taxon>
        <taxon>Ascomycota</taxon>
        <taxon>Pezizomycotina</taxon>
        <taxon>Eurotiomycetes</taxon>
        <taxon>Eurotiomycetidae</taxon>
        <taxon>Onygenales</taxon>
        <taxon>Onygenaceae</taxon>
        <taxon>Ophidiomyces</taxon>
    </lineage>
</organism>
<dbReference type="EMBL" id="JALBCA010000017">
    <property type="protein sequence ID" value="KAI2390523.1"/>
    <property type="molecule type" value="Genomic_DNA"/>
</dbReference>
<accession>A0ACB8V1D8</accession>
<gene>
    <name evidence="1" type="ORF">LOY88_001608</name>
</gene>
<proteinExistence type="predicted"/>
<comment type="caution">
    <text evidence="1">The sequence shown here is derived from an EMBL/GenBank/DDBJ whole genome shotgun (WGS) entry which is preliminary data.</text>
</comment>
<evidence type="ECO:0000313" key="1">
    <source>
        <dbReference type="EMBL" id="KAI2390523.1"/>
    </source>
</evidence>
<name>A0ACB8V1D8_9EURO</name>
<sequence length="802" mass="87503">MPISLSIPRPSSLSAASHDAGHHLSRRSSARYHSTPAVEPAQPSHKRAWHHASFRRQHSKPSPEDSLHFRVAMLDPPRESSPAALGAADSRSNGVFSAHVMQHRPPSPPPPAQVYRRSHAALSSLNASSDPLRSSESPAAHESPASHKASSASDHSANGNFPPATQHQQLQQEHESPGHKTHRKSFRFKHRPSMIDLSKLFPRPRDTAPPMLSPHRLTASPSPVSFLSESSHSKLNRLDRLLSGNRLTKVPRAKDAAEIYQKKRRDHEDWARSHHVETPDFYQQQQLLQAEPLVGPTLSQRRKYDGWRDPTKYRHKAGPDWFDGPAGQVSDDDNESATGGAEAQDTVPAMLAALQEATRPKHGSLGSMSRSKKASRLSRNSSRSVQASSNGSTIKPSSTVQDPASRSAYRGSAMLEESLAEWELNHGPTFYGNGINSGNKTVDISKKNSRLSLNVANLNEASVLCLSSSEDEADDDGEDATSSYVNRSVLRDSIITFDENTEICTAQAVETRLRRPPKRVPASHPVQNRATRSAAPSNYDRSTTSSVRSFNLSQSGSLRHSRYIPSISEPPNSPLPSTPNREKPFPTSRPPSGRQQTGSSTNRRSRYIAVTRQEEHLLETIRRNKGSIPPSLALDGNYEREGRHTRPSSMYATDVSFLKLSRSETPRKVLKFNADTGTFSDVGSRAVSDAGDLATDSGNSPRTSLVHSDNFPSPSTGLVSPLTPTLPPPPHCLSPGKPVRHARFPRAALQDDMPRSRSRTGSGSAIVFDSEAAAGKDADSEDLPIWALGWNSSDTSSVAVVV</sequence>